<protein>
    <recommendedName>
        <fullName evidence="13">G-protein coupled receptors family 1 profile domain-containing protein</fullName>
    </recommendedName>
</protein>
<organism evidence="14 15">
    <name type="scientific">Cryptotermes secundus</name>
    <dbReference type="NCBI Taxonomy" id="105785"/>
    <lineage>
        <taxon>Eukaryota</taxon>
        <taxon>Metazoa</taxon>
        <taxon>Ecdysozoa</taxon>
        <taxon>Arthropoda</taxon>
        <taxon>Hexapoda</taxon>
        <taxon>Insecta</taxon>
        <taxon>Pterygota</taxon>
        <taxon>Neoptera</taxon>
        <taxon>Polyneoptera</taxon>
        <taxon>Dictyoptera</taxon>
        <taxon>Blattodea</taxon>
        <taxon>Blattoidea</taxon>
        <taxon>Termitoidae</taxon>
        <taxon>Kalotermitidae</taxon>
        <taxon>Cryptotermitinae</taxon>
        <taxon>Cryptotermes</taxon>
    </lineage>
</organism>
<dbReference type="PANTHER" id="PTHR45695:SF9">
    <property type="entry name" value="LEUCOKININ RECEPTOR"/>
    <property type="match status" value="1"/>
</dbReference>
<feature type="transmembrane region" description="Helical" evidence="11">
    <location>
        <begin position="361"/>
        <end position="384"/>
    </location>
</feature>
<feature type="coiled-coil region" evidence="9">
    <location>
        <begin position="110"/>
        <end position="137"/>
    </location>
</feature>
<sequence length="563" mass="64804">MRLQSSLLLAAALVSCVGTENSVHSEDVNGKEYASRRFGELGTINKKLNKKLENASVEIDGFLVNRNESSAHRTIEIIKEYISSREEFIEQILILKTNAPHLRNLSFLDESRWNKELNQTKKELSKLEQVLKLYQMLLKLNETSEIANDVIKLFKLEGKGRHLESAIKLTEELVQEITSFIQEVSVVQNFIISQNLTEVITSIWIEQLLDIQYLENLLKNKTEDLRALQRTKIPVVINIYIRPSLFVFIFVVGLAENGVLITIFARYHKIRKYRNMIILNLSIADTLSLIINLPVTQLYESVSSWNVSPVTAQIFMFCRFLCFGLSVFSASALCLQRFSTTLKLSVRSGFIIRQSTKHDSIILISAVWMLSIAFAIPHSLYGCIYFEECFNTNVELNSKIANDLFLIDLIGLSLIPVVVITILYWFTVRHLKRRALRLPADLPEHQKAYQRKILSRSKNIMTLTPIVFAVTSLPYYFYVTIDSFMGSDINSLSYTIIKGALYCLIFVNCSFNPAALYFTSGTFRRYVRMHFFWCRRKSDKRIKQKQTQRVLPGEEDNTMDTAL</sequence>
<feature type="signal peptide" evidence="12">
    <location>
        <begin position="1"/>
        <end position="19"/>
    </location>
</feature>
<dbReference type="OrthoDB" id="8190652at2759"/>
<evidence type="ECO:0000256" key="4">
    <source>
        <dbReference type="ARBA" id="ARBA00022989"/>
    </source>
</evidence>
<keyword evidence="5" id="KW-0297">G-protein coupled receptor</keyword>
<evidence type="ECO:0000256" key="6">
    <source>
        <dbReference type="ARBA" id="ARBA00023136"/>
    </source>
</evidence>
<dbReference type="Pfam" id="PF00001">
    <property type="entry name" value="7tm_1"/>
    <property type="match status" value="1"/>
</dbReference>
<dbReference type="Proteomes" id="UP000235965">
    <property type="component" value="Unassembled WGS sequence"/>
</dbReference>
<evidence type="ECO:0000256" key="1">
    <source>
        <dbReference type="ARBA" id="ARBA00004141"/>
    </source>
</evidence>
<dbReference type="PRINTS" id="PR00237">
    <property type="entry name" value="GPCRRHODOPSN"/>
</dbReference>
<dbReference type="PROSITE" id="PS51257">
    <property type="entry name" value="PROKAR_LIPOPROTEIN"/>
    <property type="match status" value="1"/>
</dbReference>
<evidence type="ECO:0000256" key="10">
    <source>
        <dbReference type="SAM" id="MobiDB-lite"/>
    </source>
</evidence>
<dbReference type="GO" id="GO:0004930">
    <property type="term" value="F:G protein-coupled receptor activity"/>
    <property type="evidence" value="ECO:0007669"/>
    <property type="project" value="UniProtKB-KW"/>
</dbReference>
<evidence type="ECO:0000256" key="3">
    <source>
        <dbReference type="ARBA" id="ARBA00022692"/>
    </source>
</evidence>
<keyword evidence="15" id="KW-1185">Reference proteome</keyword>
<feature type="transmembrane region" description="Helical" evidence="11">
    <location>
        <begin position="245"/>
        <end position="265"/>
    </location>
</feature>
<dbReference type="InterPro" id="IPR000276">
    <property type="entry name" value="GPCR_Rhodpsn"/>
</dbReference>
<feature type="transmembrane region" description="Helical" evidence="11">
    <location>
        <begin position="277"/>
        <end position="294"/>
    </location>
</feature>
<dbReference type="AlphaFoldDB" id="A0A2J7R9U0"/>
<accession>A0A2J7R9U0</accession>
<gene>
    <name evidence="14" type="ORF">B7P43_G11984</name>
</gene>
<keyword evidence="4 11" id="KW-1133">Transmembrane helix</keyword>
<dbReference type="EMBL" id="NEVH01006580">
    <property type="protein sequence ID" value="PNF37607.1"/>
    <property type="molecule type" value="Genomic_DNA"/>
</dbReference>
<evidence type="ECO:0000256" key="12">
    <source>
        <dbReference type="SAM" id="SignalP"/>
    </source>
</evidence>
<dbReference type="PROSITE" id="PS50262">
    <property type="entry name" value="G_PROTEIN_RECEP_F1_2"/>
    <property type="match status" value="1"/>
</dbReference>
<evidence type="ECO:0000256" key="7">
    <source>
        <dbReference type="ARBA" id="ARBA00023170"/>
    </source>
</evidence>
<evidence type="ECO:0000313" key="14">
    <source>
        <dbReference type="EMBL" id="PNF37607.1"/>
    </source>
</evidence>
<comment type="subcellular location">
    <subcellularLocation>
        <location evidence="1">Membrane</location>
        <topology evidence="1">Multi-pass membrane protein</topology>
    </subcellularLocation>
</comment>
<comment type="similarity">
    <text evidence="2">Belongs to the G-protein coupled receptor 1 family.</text>
</comment>
<evidence type="ECO:0000313" key="15">
    <source>
        <dbReference type="Proteomes" id="UP000235965"/>
    </source>
</evidence>
<evidence type="ECO:0000256" key="5">
    <source>
        <dbReference type="ARBA" id="ARBA00023040"/>
    </source>
</evidence>
<dbReference type="STRING" id="105785.A0A2J7R9U0"/>
<keyword evidence="12" id="KW-0732">Signal</keyword>
<reference evidence="14 15" key="1">
    <citation type="submission" date="2017-12" db="EMBL/GenBank/DDBJ databases">
        <title>Hemimetabolous genomes reveal molecular basis of termite eusociality.</title>
        <authorList>
            <person name="Harrison M.C."/>
            <person name="Jongepier E."/>
            <person name="Robertson H.M."/>
            <person name="Arning N."/>
            <person name="Bitard-Feildel T."/>
            <person name="Chao H."/>
            <person name="Childers C.P."/>
            <person name="Dinh H."/>
            <person name="Doddapaneni H."/>
            <person name="Dugan S."/>
            <person name="Gowin J."/>
            <person name="Greiner C."/>
            <person name="Han Y."/>
            <person name="Hu H."/>
            <person name="Hughes D.S.T."/>
            <person name="Huylmans A.-K."/>
            <person name="Kemena C."/>
            <person name="Kremer L.P.M."/>
            <person name="Lee S.L."/>
            <person name="Lopez-Ezquerra A."/>
            <person name="Mallet L."/>
            <person name="Monroy-Kuhn J.M."/>
            <person name="Moser A."/>
            <person name="Murali S.C."/>
            <person name="Muzny D.M."/>
            <person name="Otani S."/>
            <person name="Piulachs M.-D."/>
            <person name="Poelchau M."/>
            <person name="Qu J."/>
            <person name="Schaub F."/>
            <person name="Wada-Katsumata A."/>
            <person name="Worley K.C."/>
            <person name="Xie Q."/>
            <person name="Ylla G."/>
            <person name="Poulsen M."/>
            <person name="Gibbs R.A."/>
            <person name="Schal C."/>
            <person name="Richards S."/>
            <person name="Belles X."/>
            <person name="Korb J."/>
            <person name="Bornberg-Bauer E."/>
        </authorList>
    </citation>
    <scope>NUCLEOTIDE SEQUENCE [LARGE SCALE GENOMIC DNA]</scope>
    <source>
        <tissue evidence="14">Whole body</tissue>
    </source>
</reference>
<dbReference type="GO" id="GO:0005886">
    <property type="term" value="C:plasma membrane"/>
    <property type="evidence" value="ECO:0007669"/>
    <property type="project" value="TreeGrafter"/>
</dbReference>
<evidence type="ECO:0000256" key="2">
    <source>
        <dbReference type="ARBA" id="ARBA00010663"/>
    </source>
</evidence>
<dbReference type="InterPro" id="IPR017452">
    <property type="entry name" value="GPCR_Rhodpsn_7TM"/>
</dbReference>
<dbReference type="Gene3D" id="1.20.1070.10">
    <property type="entry name" value="Rhodopsin 7-helix transmembrane proteins"/>
    <property type="match status" value="1"/>
</dbReference>
<dbReference type="InParanoid" id="A0A2J7R9U0"/>
<keyword evidence="3 11" id="KW-0812">Transmembrane</keyword>
<feature type="transmembrane region" description="Helical" evidence="11">
    <location>
        <begin position="314"/>
        <end position="335"/>
    </location>
</feature>
<feature type="transmembrane region" description="Helical" evidence="11">
    <location>
        <begin position="404"/>
        <end position="427"/>
    </location>
</feature>
<feature type="chain" id="PRO_5014453644" description="G-protein coupled receptors family 1 profile domain-containing protein" evidence="12">
    <location>
        <begin position="20"/>
        <end position="563"/>
    </location>
</feature>
<dbReference type="PANTHER" id="PTHR45695">
    <property type="entry name" value="LEUCOKININ RECEPTOR-RELATED"/>
    <property type="match status" value="1"/>
</dbReference>
<feature type="transmembrane region" description="Helical" evidence="11">
    <location>
        <begin position="499"/>
        <end position="519"/>
    </location>
</feature>
<evidence type="ECO:0000256" key="8">
    <source>
        <dbReference type="ARBA" id="ARBA00023224"/>
    </source>
</evidence>
<comment type="caution">
    <text evidence="14">The sequence shown here is derived from an EMBL/GenBank/DDBJ whole genome shotgun (WGS) entry which is preliminary data.</text>
</comment>
<feature type="region of interest" description="Disordered" evidence="10">
    <location>
        <begin position="544"/>
        <end position="563"/>
    </location>
</feature>
<evidence type="ECO:0000256" key="9">
    <source>
        <dbReference type="SAM" id="Coils"/>
    </source>
</evidence>
<evidence type="ECO:0000259" key="13">
    <source>
        <dbReference type="PROSITE" id="PS50262"/>
    </source>
</evidence>
<feature type="compositionally biased region" description="Acidic residues" evidence="10">
    <location>
        <begin position="553"/>
        <end position="563"/>
    </location>
</feature>
<name>A0A2J7R9U0_9NEOP</name>
<keyword evidence="9" id="KW-0175">Coiled coil</keyword>
<proteinExistence type="inferred from homology"/>
<feature type="domain" description="G-protein coupled receptors family 1 profile" evidence="13">
    <location>
        <begin position="256"/>
        <end position="516"/>
    </location>
</feature>
<feature type="transmembrane region" description="Helical" evidence="11">
    <location>
        <begin position="460"/>
        <end position="479"/>
    </location>
</feature>
<dbReference type="SUPFAM" id="SSF81321">
    <property type="entry name" value="Family A G protein-coupled receptor-like"/>
    <property type="match status" value="1"/>
</dbReference>
<evidence type="ECO:0000256" key="11">
    <source>
        <dbReference type="SAM" id="Phobius"/>
    </source>
</evidence>
<keyword evidence="8" id="KW-0807">Transducer</keyword>
<keyword evidence="6 11" id="KW-0472">Membrane</keyword>
<keyword evidence="7" id="KW-0675">Receptor</keyword>